<sequence>MIMKILYLYSDHKWTGPSQPIVELCNYMSKKADVMLLTSVPKIPDTGLIFHVESGRVKTVQTLAKRGGIGAMMRNRRVAKQVVQQFDPDIIHFFRDRDLAVHLGSSHKAVKIFTDFNVTPPGFLKKTICKKADVFTVFSLKLRDMLQNDFRKVVCLKPWLDIHQIPKKPKNIRPEFGLNDDDFVVGLVMRVQHHRKFELVVEVVKIIKESGKNIKFLLLGRGPNLNKLAVMPVKKNKLEDSVIFGGYKRLDYWDAVHCFDVMFYTVAGSDGTARALRQCQVLGKPAICLKRDFVEEIVHDGIDGFVAGDDPKEIAERLLALFSQKDMLFEFSKRSAAQGRKYDLENVGGEIYALYEECIKSTRP</sequence>
<protein>
    <recommendedName>
        <fullName evidence="1">Glycosyl transferase family 1 domain-containing protein</fullName>
    </recommendedName>
</protein>
<dbReference type="InterPro" id="IPR001296">
    <property type="entry name" value="Glyco_trans_1"/>
</dbReference>
<dbReference type="CDD" id="cd03801">
    <property type="entry name" value="GT4_PimA-like"/>
    <property type="match status" value="1"/>
</dbReference>
<dbReference type="EMBL" id="CT573071">
    <property type="protein sequence ID" value="CAJ74984.1"/>
    <property type="molecule type" value="Genomic_DNA"/>
</dbReference>
<dbReference type="PANTHER" id="PTHR12526">
    <property type="entry name" value="GLYCOSYLTRANSFERASE"/>
    <property type="match status" value="1"/>
</dbReference>
<organism evidence="2">
    <name type="scientific">Kuenenia stuttgartiensis</name>
    <dbReference type="NCBI Taxonomy" id="174633"/>
    <lineage>
        <taxon>Bacteria</taxon>
        <taxon>Pseudomonadati</taxon>
        <taxon>Planctomycetota</taxon>
        <taxon>Candidatus Brocadiia</taxon>
        <taxon>Candidatus Brocadiales</taxon>
        <taxon>Candidatus Brocadiaceae</taxon>
        <taxon>Candidatus Kuenenia</taxon>
    </lineage>
</organism>
<reference evidence="2" key="1">
    <citation type="journal article" date="2006" name="Nature">
        <title>Deciphering the evolution and metabolism of an anammox bacterium from a community genome.</title>
        <authorList>
            <person name="Strous M."/>
            <person name="Pelletier E."/>
            <person name="Mangenot S."/>
            <person name="Rattei T."/>
            <person name="Lehner A."/>
            <person name="Taylor M.W."/>
            <person name="Horn M."/>
            <person name="Daims H."/>
            <person name="Bartol-Mavel D."/>
            <person name="Wincker P."/>
            <person name="Barbe V."/>
            <person name="Fonknechten N."/>
            <person name="Vallenet D."/>
            <person name="Segurens B."/>
            <person name="Schenowitz-Truong C."/>
            <person name="Medigue C."/>
            <person name="Collingro A."/>
            <person name="Snel B."/>
            <person name="Dutilh B.E."/>
            <person name="OpDenCamp H.J.M."/>
            <person name="vanDerDrift C."/>
            <person name="Cirpus I."/>
            <person name="vanDePas-Schoonen K.T."/>
            <person name="Harhangi H.R."/>
            <person name="vanNiftrik L."/>
            <person name="Schmid M."/>
            <person name="Keltjens J."/>
            <person name="vanDeVossenberg J."/>
            <person name="Kartal B."/>
            <person name="Meier H."/>
            <person name="Frishman D."/>
            <person name="Huynen M.A."/>
            <person name="Mewes H."/>
            <person name="Weissenbach J."/>
            <person name="Jetten M.S.M."/>
            <person name="Wagner M."/>
            <person name="LePaslier D."/>
        </authorList>
    </citation>
    <scope>NUCLEOTIDE SEQUENCE</scope>
</reference>
<accession>Q1Q4P1</accession>
<evidence type="ECO:0000259" key="1">
    <source>
        <dbReference type="Pfam" id="PF00534"/>
    </source>
</evidence>
<dbReference type="GO" id="GO:0016757">
    <property type="term" value="F:glycosyltransferase activity"/>
    <property type="evidence" value="ECO:0007669"/>
    <property type="project" value="InterPro"/>
</dbReference>
<evidence type="ECO:0000313" key="2">
    <source>
        <dbReference type="EMBL" id="CAJ74984.1"/>
    </source>
</evidence>
<name>Q1Q4P1_KUEST</name>
<gene>
    <name evidence="2" type="ORF">kuste4222</name>
</gene>
<dbReference type="Gene3D" id="3.40.50.2000">
    <property type="entry name" value="Glycogen Phosphorylase B"/>
    <property type="match status" value="2"/>
</dbReference>
<feature type="domain" description="Glycosyl transferase family 1" evidence="1">
    <location>
        <begin position="171"/>
        <end position="334"/>
    </location>
</feature>
<dbReference type="SUPFAM" id="SSF53756">
    <property type="entry name" value="UDP-Glycosyltransferase/glycogen phosphorylase"/>
    <property type="match status" value="1"/>
</dbReference>
<dbReference type="CAZy" id="GT4">
    <property type="family name" value="Glycosyltransferase Family 4"/>
</dbReference>
<dbReference type="Pfam" id="PF00534">
    <property type="entry name" value="Glycos_transf_1"/>
    <property type="match status" value="1"/>
</dbReference>
<dbReference type="AlphaFoldDB" id="Q1Q4P1"/>
<proteinExistence type="predicted"/>
<reference evidence="2" key="2">
    <citation type="submission" date="2006-01" db="EMBL/GenBank/DDBJ databases">
        <authorList>
            <person name="Genoscope"/>
        </authorList>
    </citation>
    <scope>NUCLEOTIDE SEQUENCE</scope>
</reference>